<dbReference type="InterPro" id="IPR010090">
    <property type="entry name" value="Phage_tape_meas"/>
</dbReference>
<keyword evidence="3" id="KW-0472">Membrane</keyword>
<evidence type="ECO:0000256" key="3">
    <source>
        <dbReference type="SAM" id="Phobius"/>
    </source>
</evidence>
<dbReference type="RefSeq" id="WP_131752377.1">
    <property type="nucleotide sequence ID" value="NZ_CAACYH010000004.1"/>
</dbReference>
<feature type="domain" description="Phage tail tape measure protein" evidence="4">
    <location>
        <begin position="83"/>
        <end position="252"/>
    </location>
</feature>
<organism evidence="5 6">
    <name type="scientific">Prevotella heparinolytica</name>
    <dbReference type="NCBI Taxonomy" id="28113"/>
    <lineage>
        <taxon>Bacteria</taxon>
        <taxon>Pseudomonadati</taxon>
        <taxon>Bacteroidota</taxon>
        <taxon>Bacteroidia</taxon>
        <taxon>Bacteroidales</taxon>
        <taxon>Bacteroidaceae</taxon>
        <taxon>Bacteroides</taxon>
    </lineage>
</organism>
<dbReference type="Proteomes" id="UP000396835">
    <property type="component" value="Unassembled WGS sequence"/>
</dbReference>
<feature type="transmembrane region" description="Helical" evidence="3">
    <location>
        <begin position="354"/>
        <end position="377"/>
    </location>
</feature>
<sequence>MAGKLSFSIAVNLITENFKRGANSVNSAFKQMKSSVLGFAAALGIGGAGLRNYIETVGNFEASVSKLSAILGTVPGKIKDLTNNAKKLGETTKYTAAEATNLQIELAKLGFLRDEILATTETVLKFAQATDSGLAEAAALAGASLRMFGAEATESERYLSAMAISTTKSALSFSYLQAALPTVGPVAKAFNFTIEDTLALLGKLADAGFDASSAATATRNILLNLADSGGALAKALGGSVKTLPELVSGLQRLKTQGVDLNTTLELTDKRSVAAFNAFLGSAGSIDTLRESITGVGEDLNRMATTMNDNVKGSLAGLGSAWEAIMIKLSESTNAPFKSVIDWLTGVLRSLKGNFSGFVAFVISLFTGRLLMSVLSFFKKVDSVQASTIQKAKVAETQKELFTKKRIEAEKLYESTKTAYETVENGKRLASKAQVSQAKRVLDKAELAERKATLAYQTAAEQAAAVRTATIWGRAFNTIKLAAVKLGMTLKALWATVWPMALIAVISTIIGKLVSMHEEAKRIKNIFSDYQKELSALGNTSEIAQLRVLQKLYNEAAENKKLQEQYQKRIESIVGEQIKKEQNINNVIAKRIKLLEVTATADFLTQRKVETEDKNRQLGFSSGIGESNIKHLAGIKEVSQGEYWKRIKEITGNSYSRNNEIDKIVDEYSQNLKILGDVNKRIENAVDYVVKNNTDKGINGGNGNGKGLGLGKDKSELAKLKESYAEELSKLKGQLEIGDISQAEYNNALQELAVKMYLQAASSSDREIAESEYLKSLKAAAETAIKDRKKGKALIEFERVQNEYNSEVKAAQALFNRGFITQKELNEKLQSLSVEAAKSAAGISGIGDAADVFIATMWRYAGTLASPVLIKPRDTTFDYKKSEVDIAKENLDLANEYAEKLKEEARKAGKALDEELAKAMAGVPSLEEALKIAQVRYDIKELGKELNGATYSGIKNIASSSDRVVKAFQNLRDVMNDVDASEWEKIMALWNAMTNIVDSFLSITKMIENITELTNKLAKAKEAEAAIDTATTGTKIANATSGAATEVSTTAIEVGAAKTKVAANVAEGTSEAGKSAAKLPFPVNIVAMGGAIAAAIALFSSIPKFAKGGIVTGGPMSGDKILARVNAGEMILTQGQQSKLFDAINSGRLSGGNTIHSIVSHEITGKSLKLIINNQLKSEGKKPL</sequence>
<keyword evidence="3" id="KW-0812">Transmembrane</keyword>
<dbReference type="AlphaFoldDB" id="A0A449I4R5"/>
<proteinExistence type="predicted"/>
<evidence type="ECO:0000313" key="6">
    <source>
        <dbReference type="Proteomes" id="UP000396835"/>
    </source>
</evidence>
<dbReference type="NCBIfam" id="TIGR01760">
    <property type="entry name" value="tape_meas_TP901"/>
    <property type="match status" value="1"/>
</dbReference>
<name>A0A449I4R5_9BACE</name>
<dbReference type="OrthoDB" id="1050541at2"/>
<keyword evidence="2" id="KW-0175">Coiled coil</keyword>
<protein>
    <submittedName>
        <fullName evidence="5">Phage tail tape measure protein, TP901 family, core region</fullName>
    </submittedName>
</protein>
<gene>
    <name evidence="5" type="ORF">NCTC7812_01924</name>
</gene>
<evidence type="ECO:0000256" key="1">
    <source>
        <dbReference type="ARBA" id="ARBA00022612"/>
    </source>
</evidence>
<keyword evidence="1" id="KW-1188">Viral release from host cell</keyword>
<keyword evidence="3" id="KW-1133">Transmembrane helix</keyword>
<dbReference type="EMBL" id="CAACYH010000004">
    <property type="protein sequence ID" value="VFB14372.1"/>
    <property type="molecule type" value="Genomic_DNA"/>
</dbReference>
<evidence type="ECO:0000256" key="2">
    <source>
        <dbReference type="SAM" id="Coils"/>
    </source>
</evidence>
<reference evidence="5 6" key="1">
    <citation type="submission" date="2019-02" db="EMBL/GenBank/DDBJ databases">
        <authorList>
            <consortium name="Pathogen Informatics"/>
        </authorList>
    </citation>
    <scope>NUCLEOTIDE SEQUENCE [LARGE SCALE GENOMIC DNA]</scope>
    <source>
        <strain evidence="5 6">3012STDY7078512</strain>
    </source>
</reference>
<dbReference type="PANTHER" id="PTHR37813:SF1">
    <property type="entry name" value="FELS-2 PROPHAGE PROTEIN"/>
    <property type="match status" value="1"/>
</dbReference>
<feature type="coiled-coil region" evidence="2">
    <location>
        <begin position="883"/>
        <end position="917"/>
    </location>
</feature>
<accession>A0A449I4R5</accession>
<feature type="transmembrane region" description="Helical" evidence="3">
    <location>
        <begin position="491"/>
        <end position="513"/>
    </location>
</feature>
<evidence type="ECO:0000313" key="5">
    <source>
        <dbReference type="EMBL" id="VFB14372.1"/>
    </source>
</evidence>
<evidence type="ECO:0000259" key="4">
    <source>
        <dbReference type="Pfam" id="PF10145"/>
    </source>
</evidence>
<dbReference type="Pfam" id="PF10145">
    <property type="entry name" value="PhageMin_Tail"/>
    <property type="match status" value="1"/>
</dbReference>
<dbReference type="PANTHER" id="PTHR37813">
    <property type="entry name" value="FELS-2 PROPHAGE PROTEIN"/>
    <property type="match status" value="1"/>
</dbReference>